<keyword evidence="3 5" id="KW-0808">Transferase</keyword>
<dbReference type="InterPro" id="IPR000780">
    <property type="entry name" value="CheR_MeTrfase"/>
</dbReference>
<dbReference type="GO" id="GO:0008983">
    <property type="term" value="F:protein-glutamate O-methyltransferase activity"/>
    <property type="evidence" value="ECO:0007669"/>
    <property type="project" value="UniProtKB-EC"/>
</dbReference>
<dbReference type="KEGG" id="plei:Q9312_01815"/>
<dbReference type="Pfam" id="PF03705">
    <property type="entry name" value="CheR_N"/>
    <property type="match status" value="1"/>
</dbReference>
<evidence type="ECO:0000256" key="4">
    <source>
        <dbReference type="ARBA" id="ARBA00022691"/>
    </source>
</evidence>
<dbReference type="PRINTS" id="PR00996">
    <property type="entry name" value="CHERMTFRASE"/>
</dbReference>
<feature type="binding site" evidence="6">
    <location>
        <position position="145"/>
    </location>
    <ligand>
        <name>S-adenosyl-L-methionine</name>
        <dbReference type="ChEBI" id="CHEBI:59789"/>
    </ligand>
</feature>
<dbReference type="PANTHER" id="PTHR24422">
    <property type="entry name" value="CHEMOTAXIS PROTEIN METHYLTRANSFERASE"/>
    <property type="match status" value="1"/>
</dbReference>
<evidence type="ECO:0000256" key="5">
    <source>
        <dbReference type="PIRNR" id="PIRNR000410"/>
    </source>
</evidence>
<accession>A0AA51RUE3</accession>
<evidence type="ECO:0000313" key="8">
    <source>
        <dbReference type="EMBL" id="WMS87673.1"/>
    </source>
</evidence>
<dbReference type="CDD" id="cd02440">
    <property type="entry name" value="AdoMet_MTases"/>
    <property type="match status" value="1"/>
</dbReference>
<proteinExistence type="predicted"/>
<dbReference type="PROSITE" id="PS50123">
    <property type="entry name" value="CHER"/>
    <property type="match status" value="1"/>
</dbReference>
<keyword evidence="4 5" id="KW-0949">S-adenosyl-L-methionine</keyword>
<dbReference type="Gene3D" id="1.10.155.10">
    <property type="entry name" value="Chemotaxis receptor methyltransferase CheR, N-terminal domain"/>
    <property type="match status" value="1"/>
</dbReference>
<dbReference type="Gene3D" id="3.40.50.150">
    <property type="entry name" value="Vaccinia Virus protein VP39"/>
    <property type="match status" value="1"/>
</dbReference>
<dbReference type="EC" id="2.1.1.80" evidence="5"/>
<dbReference type="GO" id="GO:0032259">
    <property type="term" value="P:methylation"/>
    <property type="evidence" value="ECO:0007669"/>
    <property type="project" value="UniProtKB-KW"/>
</dbReference>
<feature type="domain" description="CheR-type methyltransferase" evidence="7">
    <location>
        <begin position="1"/>
        <end position="271"/>
    </location>
</feature>
<dbReference type="SUPFAM" id="SSF47757">
    <property type="entry name" value="Chemotaxis receptor methyltransferase CheR, N-terminal domain"/>
    <property type="match status" value="1"/>
</dbReference>
<protein>
    <recommendedName>
        <fullName evidence="5">Chemotaxis protein methyltransferase</fullName>
        <ecNumber evidence="5">2.1.1.80</ecNumber>
    </recommendedName>
</protein>
<dbReference type="InterPro" id="IPR026024">
    <property type="entry name" value="Chemotaxis_MeTrfase_CheR"/>
</dbReference>
<evidence type="ECO:0000256" key="6">
    <source>
        <dbReference type="PIRSR" id="PIRSR000410-1"/>
    </source>
</evidence>
<dbReference type="Pfam" id="PF01739">
    <property type="entry name" value="CheR"/>
    <property type="match status" value="1"/>
</dbReference>
<evidence type="ECO:0000256" key="2">
    <source>
        <dbReference type="ARBA" id="ARBA00022603"/>
    </source>
</evidence>
<dbReference type="SMART" id="SM00138">
    <property type="entry name" value="MeTrc"/>
    <property type="match status" value="1"/>
</dbReference>
<dbReference type="PANTHER" id="PTHR24422:SF19">
    <property type="entry name" value="CHEMOTAXIS PROTEIN METHYLTRANSFERASE"/>
    <property type="match status" value="1"/>
</dbReference>
<dbReference type="SUPFAM" id="SSF53335">
    <property type="entry name" value="S-adenosyl-L-methionine-dependent methyltransferases"/>
    <property type="match status" value="1"/>
</dbReference>
<dbReference type="InterPro" id="IPR029063">
    <property type="entry name" value="SAM-dependent_MTases_sf"/>
</dbReference>
<feature type="binding site" evidence="6">
    <location>
        <position position="75"/>
    </location>
    <ligand>
        <name>S-adenosyl-L-methionine</name>
        <dbReference type="ChEBI" id="CHEBI:59789"/>
    </ligand>
</feature>
<reference evidence="8 9" key="1">
    <citation type="submission" date="2023-08" db="EMBL/GenBank/DDBJ databases">
        <title>Pleionea litopenaei sp. nov., isolated from stomach of juvenile Litopenaeus vannamei.</title>
        <authorList>
            <person name="Rho A.M."/>
            <person name="Hwang C.Y."/>
        </authorList>
    </citation>
    <scope>NUCLEOTIDE SEQUENCE [LARGE SCALE GENOMIC DNA]</scope>
    <source>
        <strain evidence="8 9">HL-JVS1</strain>
    </source>
</reference>
<keyword evidence="9" id="KW-1185">Reference proteome</keyword>
<feature type="binding site" evidence="6">
    <location>
        <position position="77"/>
    </location>
    <ligand>
        <name>S-adenosyl-L-methionine</name>
        <dbReference type="ChEBI" id="CHEBI:59789"/>
    </ligand>
</feature>
<name>A0AA51RUE3_9GAMM</name>
<organism evidence="8 9">
    <name type="scientific">Pleionea litopenaei</name>
    <dbReference type="NCBI Taxonomy" id="3070815"/>
    <lineage>
        <taxon>Bacteria</taxon>
        <taxon>Pseudomonadati</taxon>
        <taxon>Pseudomonadota</taxon>
        <taxon>Gammaproteobacteria</taxon>
        <taxon>Oceanospirillales</taxon>
        <taxon>Pleioneaceae</taxon>
        <taxon>Pleionea</taxon>
    </lineage>
</organism>
<dbReference type="Proteomes" id="UP001239782">
    <property type="component" value="Chromosome"/>
</dbReference>
<comment type="catalytic activity">
    <reaction evidence="1 5">
        <text>L-glutamyl-[protein] + S-adenosyl-L-methionine = [protein]-L-glutamate 5-O-methyl ester + S-adenosyl-L-homocysteine</text>
        <dbReference type="Rhea" id="RHEA:24452"/>
        <dbReference type="Rhea" id="RHEA-COMP:10208"/>
        <dbReference type="Rhea" id="RHEA-COMP:10311"/>
        <dbReference type="ChEBI" id="CHEBI:29973"/>
        <dbReference type="ChEBI" id="CHEBI:57856"/>
        <dbReference type="ChEBI" id="CHEBI:59789"/>
        <dbReference type="ChEBI" id="CHEBI:82795"/>
        <dbReference type="EC" id="2.1.1.80"/>
    </reaction>
</comment>
<keyword evidence="2 5" id="KW-0489">Methyltransferase</keyword>
<sequence length="271" mass="31905">MAKEFEFTRNDFKAVQKTVLHISGINLSDHKFEMVYGRLARRLRATGFRAVSDYLSFIEEDHEEGIQFINAITTNLTYFFREKHHFEFIESKVIDELKVKHQNDKRVRLWSAGCSTGEEPYSLVFTLESFLKDRSSWDIKVLATDLDTEVLKKASIGAYSSDRIESIASEKRKSWFDIQNDHALVKDRFKQYIHFKQLNLMQSWPMKGRFDVIFCRNVLIYFDRQTQQKLIARFRQQLDLGGYLILGHSESIGQEGNYFTPIGKTIFRRKS</sequence>
<dbReference type="InterPro" id="IPR050903">
    <property type="entry name" value="Bact_Chemotaxis_MeTrfase"/>
</dbReference>
<dbReference type="EMBL" id="CP133548">
    <property type="protein sequence ID" value="WMS87673.1"/>
    <property type="molecule type" value="Genomic_DNA"/>
</dbReference>
<dbReference type="InterPro" id="IPR022641">
    <property type="entry name" value="CheR_N"/>
</dbReference>
<feature type="binding site" evidence="6">
    <location>
        <position position="119"/>
    </location>
    <ligand>
        <name>S-adenosyl-L-methionine</name>
        <dbReference type="ChEBI" id="CHEBI:59789"/>
    </ligand>
</feature>
<dbReference type="InterPro" id="IPR036804">
    <property type="entry name" value="CheR_N_sf"/>
</dbReference>
<dbReference type="RefSeq" id="WP_309202816.1">
    <property type="nucleotide sequence ID" value="NZ_CP133548.1"/>
</dbReference>
<feature type="binding site" evidence="6">
    <location>
        <begin position="216"/>
        <end position="217"/>
    </location>
    <ligand>
        <name>S-adenosyl-L-methionine</name>
        <dbReference type="ChEBI" id="CHEBI:59789"/>
    </ligand>
</feature>
<evidence type="ECO:0000256" key="1">
    <source>
        <dbReference type="ARBA" id="ARBA00001541"/>
    </source>
</evidence>
<evidence type="ECO:0000256" key="3">
    <source>
        <dbReference type="ARBA" id="ARBA00022679"/>
    </source>
</evidence>
<comment type="function">
    <text evidence="5">Methylation of the membrane-bound methyl-accepting chemotaxis proteins (MCP) to form gamma-glutamyl methyl ester residues in MCP.</text>
</comment>
<dbReference type="PIRSF" id="PIRSF000410">
    <property type="entry name" value="CheR"/>
    <property type="match status" value="1"/>
</dbReference>
<evidence type="ECO:0000259" key="7">
    <source>
        <dbReference type="PROSITE" id="PS50123"/>
    </source>
</evidence>
<evidence type="ECO:0000313" key="9">
    <source>
        <dbReference type="Proteomes" id="UP001239782"/>
    </source>
</evidence>
<feature type="binding site" evidence="6">
    <location>
        <position position="81"/>
    </location>
    <ligand>
        <name>S-adenosyl-L-methionine</name>
        <dbReference type="ChEBI" id="CHEBI:59789"/>
    </ligand>
</feature>
<dbReference type="InterPro" id="IPR022642">
    <property type="entry name" value="CheR_C"/>
</dbReference>
<feature type="binding site" evidence="6">
    <location>
        <begin position="199"/>
        <end position="200"/>
    </location>
    <ligand>
        <name>S-adenosyl-L-methionine</name>
        <dbReference type="ChEBI" id="CHEBI:59789"/>
    </ligand>
</feature>
<dbReference type="AlphaFoldDB" id="A0AA51RUE3"/>
<gene>
    <name evidence="8" type="ORF">Q9312_01815</name>
</gene>